<accession>A0A9D3ZYI2</accession>
<keyword evidence="1" id="KW-0472">Membrane</keyword>
<keyword evidence="1" id="KW-0812">Transmembrane</keyword>
<dbReference type="Proteomes" id="UP000828251">
    <property type="component" value="Unassembled WGS sequence"/>
</dbReference>
<dbReference type="OrthoDB" id="1733956at2759"/>
<comment type="caution">
    <text evidence="2">The sequence shown here is derived from an EMBL/GenBank/DDBJ whole genome shotgun (WGS) entry which is preliminary data.</text>
</comment>
<proteinExistence type="predicted"/>
<evidence type="ECO:0000313" key="2">
    <source>
        <dbReference type="EMBL" id="KAH1073368.1"/>
    </source>
</evidence>
<evidence type="ECO:0000313" key="3">
    <source>
        <dbReference type="Proteomes" id="UP000828251"/>
    </source>
</evidence>
<protein>
    <submittedName>
        <fullName evidence="2">Uncharacterized protein</fullName>
    </submittedName>
</protein>
<feature type="transmembrane region" description="Helical" evidence="1">
    <location>
        <begin position="33"/>
        <end position="55"/>
    </location>
</feature>
<reference evidence="2 3" key="1">
    <citation type="journal article" date="2021" name="Plant Biotechnol. J.">
        <title>Multi-omics assisted identification of the key and species-specific regulatory components of drought-tolerant mechanisms in Gossypium stocksii.</title>
        <authorList>
            <person name="Yu D."/>
            <person name="Ke L."/>
            <person name="Zhang D."/>
            <person name="Wu Y."/>
            <person name="Sun Y."/>
            <person name="Mei J."/>
            <person name="Sun J."/>
            <person name="Sun Y."/>
        </authorList>
    </citation>
    <scope>NUCLEOTIDE SEQUENCE [LARGE SCALE GENOMIC DNA]</scope>
    <source>
        <strain evidence="3">cv. E1</strain>
        <tissue evidence="2">Leaf</tissue>
    </source>
</reference>
<feature type="non-terminal residue" evidence="2">
    <location>
        <position position="1"/>
    </location>
</feature>
<sequence length="70" mass="7784">PPTIALSSSSLYSFFTIISLTLSKAAMSKRMSYFVLVVYSNALASLILLPTAFFFTRFSSIYQSNPCTRN</sequence>
<evidence type="ECO:0000256" key="1">
    <source>
        <dbReference type="SAM" id="Phobius"/>
    </source>
</evidence>
<gene>
    <name evidence="2" type="ORF">J1N35_025696</name>
</gene>
<dbReference type="EMBL" id="JAIQCV010000008">
    <property type="protein sequence ID" value="KAH1073368.1"/>
    <property type="molecule type" value="Genomic_DNA"/>
</dbReference>
<keyword evidence="1" id="KW-1133">Transmembrane helix</keyword>
<dbReference type="AlphaFoldDB" id="A0A9D3ZYI2"/>
<organism evidence="2 3">
    <name type="scientific">Gossypium stocksii</name>
    <dbReference type="NCBI Taxonomy" id="47602"/>
    <lineage>
        <taxon>Eukaryota</taxon>
        <taxon>Viridiplantae</taxon>
        <taxon>Streptophyta</taxon>
        <taxon>Embryophyta</taxon>
        <taxon>Tracheophyta</taxon>
        <taxon>Spermatophyta</taxon>
        <taxon>Magnoliopsida</taxon>
        <taxon>eudicotyledons</taxon>
        <taxon>Gunneridae</taxon>
        <taxon>Pentapetalae</taxon>
        <taxon>rosids</taxon>
        <taxon>malvids</taxon>
        <taxon>Malvales</taxon>
        <taxon>Malvaceae</taxon>
        <taxon>Malvoideae</taxon>
        <taxon>Gossypium</taxon>
    </lineage>
</organism>
<name>A0A9D3ZYI2_9ROSI</name>
<feature type="transmembrane region" description="Helical" evidence="1">
    <location>
        <begin position="6"/>
        <end position="26"/>
    </location>
</feature>
<keyword evidence="3" id="KW-1185">Reference proteome</keyword>